<dbReference type="Proteomes" id="UP000295447">
    <property type="component" value="Unassembled WGS sequence"/>
</dbReference>
<evidence type="ECO:0000313" key="1">
    <source>
        <dbReference type="EMBL" id="TDW23446.1"/>
    </source>
</evidence>
<dbReference type="InterPro" id="IPR053714">
    <property type="entry name" value="Iso_Racemase_Enz_sf"/>
</dbReference>
<name>A0A4R8A012_9ACTN</name>
<dbReference type="EMBL" id="SODF01000001">
    <property type="protein sequence ID" value="TDW23446.1"/>
    <property type="molecule type" value="Genomic_DNA"/>
</dbReference>
<dbReference type="InterPro" id="IPR026286">
    <property type="entry name" value="MaiA/AMDase"/>
</dbReference>
<dbReference type="PANTHER" id="PTHR40267">
    <property type="entry name" value="BLR3294 PROTEIN"/>
    <property type="match status" value="1"/>
</dbReference>
<dbReference type="Pfam" id="PF17645">
    <property type="entry name" value="Amdase"/>
    <property type="match status" value="1"/>
</dbReference>
<comment type="caution">
    <text evidence="1">The sequence shown here is derived from an EMBL/GenBank/DDBJ whole genome shotgun (WGS) entry which is preliminary data.</text>
</comment>
<dbReference type="Gene3D" id="3.40.50.12500">
    <property type="match status" value="1"/>
</dbReference>
<dbReference type="GO" id="GO:0016853">
    <property type="term" value="F:isomerase activity"/>
    <property type="evidence" value="ECO:0007669"/>
    <property type="project" value="UniProtKB-KW"/>
</dbReference>
<accession>A0A4R8A012</accession>
<dbReference type="PANTHER" id="PTHR40267:SF1">
    <property type="entry name" value="BLR3294 PROTEIN"/>
    <property type="match status" value="1"/>
</dbReference>
<gene>
    <name evidence="1" type="ORF">EV650_2300</name>
</gene>
<sequence length="244" mass="25247">MVTVGLLYPGHSAEDDYPTLEARLDGAVKLPVVITSVGEDAHRVDALLDLGRAERLAEGAAELASSQPDAVMWACTSGSFVFGPEGARNQASGVAQALGVPASSTSLAFVDACNRLGIHRVAVAASYPEDVAQHFVRFLTGGGVEVVSMGSHGIITAAEVGTLAPERVVAMVKAADHPDAEAILVPDTAMHTLEIIDDLEAAVGKPVLTANQVTVWKGLELVGPVPYLPNLGTLFSGTTRGKSE</sequence>
<protein>
    <submittedName>
        <fullName evidence="1">Maleate cis-trans isomerase</fullName>
    </submittedName>
</protein>
<reference evidence="1 2" key="1">
    <citation type="submission" date="2019-03" db="EMBL/GenBank/DDBJ databases">
        <title>Genomic Encyclopedia of Type Strains, Phase III (KMG-III): the genomes of soil and plant-associated and newly described type strains.</title>
        <authorList>
            <person name="Whitman W."/>
        </authorList>
    </citation>
    <scope>NUCLEOTIDE SEQUENCE [LARGE SCALE GENOMIC DNA]</scope>
    <source>
        <strain evidence="1 2">VKM Ac-2570</strain>
    </source>
</reference>
<keyword evidence="2" id="KW-1185">Reference proteome</keyword>
<dbReference type="RefSeq" id="WP_166678083.1">
    <property type="nucleotide sequence ID" value="NZ_SODF01000001.1"/>
</dbReference>
<proteinExistence type="predicted"/>
<keyword evidence="1" id="KW-0413">Isomerase</keyword>
<organism evidence="1 2">
    <name type="scientific">Kribbella kalugense</name>
    <dbReference type="NCBI Taxonomy" id="2512221"/>
    <lineage>
        <taxon>Bacteria</taxon>
        <taxon>Bacillati</taxon>
        <taxon>Actinomycetota</taxon>
        <taxon>Actinomycetes</taxon>
        <taxon>Propionibacteriales</taxon>
        <taxon>Kribbellaceae</taxon>
        <taxon>Kribbella</taxon>
    </lineage>
</organism>
<evidence type="ECO:0000313" key="2">
    <source>
        <dbReference type="Proteomes" id="UP000295447"/>
    </source>
</evidence>
<dbReference type="AlphaFoldDB" id="A0A4R8A012"/>